<dbReference type="EMBL" id="JBHUCX010000099">
    <property type="protein sequence ID" value="MFD1677779.1"/>
    <property type="molecule type" value="Genomic_DNA"/>
</dbReference>
<dbReference type="PROSITE" id="PS00480">
    <property type="entry name" value="CITRATE_SYNTHASE"/>
    <property type="match status" value="1"/>
</dbReference>
<proteinExistence type="inferred from homology"/>
<comment type="similarity">
    <text evidence="2 5 6">Belongs to the citrate synthase family.</text>
</comment>
<dbReference type="InterPro" id="IPR016143">
    <property type="entry name" value="Citrate_synth-like_sm_a-sub"/>
</dbReference>
<dbReference type="RefSeq" id="WP_377945693.1">
    <property type="nucleotide sequence ID" value="NZ_JBHUCX010000099.1"/>
</dbReference>
<keyword evidence="8" id="KW-1185">Reference proteome</keyword>
<dbReference type="Gene3D" id="1.10.580.10">
    <property type="entry name" value="Citrate Synthase, domain 1"/>
    <property type="match status" value="1"/>
</dbReference>
<evidence type="ECO:0000313" key="7">
    <source>
        <dbReference type="EMBL" id="MFD1677779.1"/>
    </source>
</evidence>
<dbReference type="Gene3D" id="1.10.230.10">
    <property type="entry name" value="Cytochrome P450-Terp, domain 2"/>
    <property type="match status" value="1"/>
</dbReference>
<accession>A0ABW4JNT8</accession>
<dbReference type="PANTHER" id="PTHR11739:SF23">
    <property type="entry name" value="CITRATE SYNTHASE 2-RELATED"/>
    <property type="match status" value="1"/>
</dbReference>
<dbReference type="Pfam" id="PF00285">
    <property type="entry name" value="Citrate_synt"/>
    <property type="match status" value="1"/>
</dbReference>
<dbReference type="PANTHER" id="PTHR11739">
    <property type="entry name" value="CITRATE SYNTHASE"/>
    <property type="match status" value="1"/>
</dbReference>
<protein>
    <recommendedName>
        <fullName evidence="5">Citrate synthase</fullName>
    </recommendedName>
</protein>
<reference evidence="8" key="1">
    <citation type="journal article" date="2019" name="Int. J. Syst. Evol. Microbiol.">
        <title>The Global Catalogue of Microorganisms (GCM) 10K type strain sequencing project: providing services to taxonomists for standard genome sequencing and annotation.</title>
        <authorList>
            <consortium name="The Broad Institute Genomics Platform"/>
            <consortium name="The Broad Institute Genome Sequencing Center for Infectious Disease"/>
            <person name="Wu L."/>
            <person name="Ma J."/>
        </authorList>
    </citation>
    <scope>NUCLEOTIDE SEQUENCE [LARGE SCALE GENOMIC DNA]</scope>
    <source>
        <strain evidence="8">CGMCC 1.12286</strain>
    </source>
</reference>
<evidence type="ECO:0000313" key="8">
    <source>
        <dbReference type="Proteomes" id="UP001597079"/>
    </source>
</evidence>
<sequence>MAWVNGLQDVVAAKTAISDIDGEHGLLSYRGTAIANLVGNTSYEDVAHLLWTGNLPTESERQATLAAFQAGRQLNADVMDMMDHLPHALHPMDAATIGLLAASSDDAANTVETAIRMAAAFPVLLLRHHANQQGRVRVAPRVDLGQAANFLYMLHGGKEPLPEAVAALEAYLILTMEHSLNASTFAGRVAASTRASMPRALAASLMTMTGPLHGGAPSKVMDMFDAIQTPARAETWLHDQLAKGARIMGFGHRVYRTVDPRAHVLKQIAIDALAGEASLALALTVEAKAQALLAALKPGRRLYANVEYWAACVLRTLDIPRALYTATFASSRIVGWTAHILEQYACDTLIRPQAIYAP</sequence>
<comment type="caution">
    <text evidence="7">The sequence shown here is derived from an EMBL/GenBank/DDBJ whole genome shotgun (WGS) entry which is preliminary data.</text>
</comment>
<dbReference type="PRINTS" id="PR00143">
    <property type="entry name" value="CITRTSNTHASE"/>
</dbReference>
<dbReference type="InterPro" id="IPR016142">
    <property type="entry name" value="Citrate_synth-like_lrg_a-sub"/>
</dbReference>
<dbReference type="InterPro" id="IPR024176">
    <property type="entry name" value="Citrate_synthase_bac-typ"/>
</dbReference>
<comment type="catalytic activity">
    <reaction evidence="4">
        <text>oxaloacetate + acetyl-CoA + H2O = citrate + CoA + H(+)</text>
        <dbReference type="Rhea" id="RHEA:16845"/>
        <dbReference type="ChEBI" id="CHEBI:15377"/>
        <dbReference type="ChEBI" id="CHEBI:15378"/>
        <dbReference type="ChEBI" id="CHEBI:16452"/>
        <dbReference type="ChEBI" id="CHEBI:16947"/>
        <dbReference type="ChEBI" id="CHEBI:57287"/>
        <dbReference type="ChEBI" id="CHEBI:57288"/>
        <dbReference type="EC" id="2.3.3.16"/>
    </reaction>
</comment>
<dbReference type="SUPFAM" id="SSF48256">
    <property type="entry name" value="Citrate synthase"/>
    <property type="match status" value="1"/>
</dbReference>
<keyword evidence="3 5" id="KW-0808">Transferase</keyword>
<dbReference type="InterPro" id="IPR019810">
    <property type="entry name" value="Citrate_synthase_AS"/>
</dbReference>
<evidence type="ECO:0000256" key="1">
    <source>
        <dbReference type="ARBA" id="ARBA00005163"/>
    </source>
</evidence>
<evidence type="ECO:0000256" key="2">
    <source>
        <dbReference type="ARBA" id="ARBA00010566"/>
    </source>
</evidence>
<evidence type="ECO:0000256" key="4">
    <source>
        <dbReference type="ARBA" id="ARBA00049288"/>
    </source>
</evidence>
<evidence type="ECO:0000256" key="6">
    <source>
        <dbReference type="RuleBase" id="RU003406"/>
    </source>
</evidence>
<dbReference type="InterPro" id="IPR036969">
    <property type="entry name" value="Citrate_synthase_sf"/>
</dbReference>
<comment type="pathway">
    <text evidence="1">Carbohydrate metabolism; tricarboxylic acid cycle.</text>
</comment>
<evidence type="ECO:0000256" key="3">
    <source>
        <dbReference type="ARBA" id="ARBA00022679"/>
    </source>
</evidence>
<organism evidence="7 8">
    <name type="scientific">Alicyclobacillus fodiniaquatilis</name>
    <dbReference type="NCBI Taxonomy" id="1661150"/>
    <lineage>
        <taxon>Bacteria</taxon>
        <taxon>Bacillati</taxon>
        <taxon>Bacillota</taxon>
        <taxon>Bacilli</taxon>
        <taxon>Bacillales</taxon>
        <taxon>Alicyclobacillaceae</taxon>
        <taxon>Alicyclobacillus</taxon>
    </lineage>
</organism>
<gene>
    <name evidence="7" type="ORF">ACFSB2_24250</name>
</gene>
<dbReference type="Proteomes" id="UP001597079">
    <property type="component" value="Unassembled WGS sequence"/>
</dbReference>
<dbReference type="InterPro" id="IPR002020">
    <property type="entry name" value="Citrate_synthase"/>
</dbReference>
<name>A0ABW4JNT8_9BACL</name>
<dbReference type="PIRSF" id="PIRSF001369">
    <property type="entry name" value="Citrate_synth"/>
    <property type="match status" value="1"/>
</dbReference>
<evidence type="ECO:0000256" key="5">
    <source>
        <dbReference type="PIRNR" id="PIRNR001369"/>
    </source>
</evidence>